<reference evidence="1 2" key="1">
    <citation type="submission" date="2019-03" db="EMBL/GenBank/DDBJ databases">
        <title>Genomic Encyclopedia of Type Strains, Phase IV (KMG-IV): sequencing the most valuable type-strain genomes for metagenomic binning, comparative biology and taxonomic classification.</title>
        <authorList>
            <person name="Goeker M."/>
        </authorList>
    </citation>
    <scope>NUCLEOTIDE SEQUENCE [LARGE SCALE GENOMIC DNA]</scope>
    <source>
        <strain evidence="1 2">DSM 11603</strain>
    </source>
</reference>
<keyword evidence="2" id="KW-1185">Reference proteome</keyword>
<name>A0A4R6YG88_9HYPH</name>
<dbReference type="OrthoDB" id="8456687at2"/>
<protein>
    <submittedName>
        <fullName evidence="1">Uncharacterized protein</fullName>
    </submittedName>
</protein>
<sequence>MTDLTVNVMGVKMTPRSPDFSRKWTPMAFIDITIPELQMEVNGALLAHQKGKYLAHSPKPTARGSGVQWAINSPLAKIVAEKAVRQYEAMGGKMPPEPKPLRQFIPLHELELSPDEGVPLEERVEDALEIEARKRGVECFTEIWTRPEPEADDDEAVDGLHRTLGIDPAVSEACDRAGL</sequence>
<evidence type="ECO:0000313" key="2">
    <source>
        <dbReference type="Proteomes" id="UP000294958"/>
    </source>
</evidence>
<gene>
    <name evidence="1" type="ORF">DES43_109103</name>
</gene>
<dbReference type="RefSeq" id="WP_133674994.1">
    <property type="nucleotide sequence ID" value="NZ_SNZF01000009.1"/>
</dbReference>
<proteinExistence type="predicted"/>
<comment type="caution">
    <text evidence="1">The sequence shown here is derived from an EMBL/GenBank/DDBJ whole genome shotgun (WGS) entry which is preliminary data.</text>
</comment>
<accession>A0A4R6YG88</accession>
<dbReference type="EMBL" id="SNZF01000009">
    <property type="protein sequence ID" value="TDR35465.1"/>
    <property type="molecule type" value="Genomic_DNA"/>
</dbReference>
<organism evidence="1 2">
    <name type="scientific">Aquamicrobium defluvii</name>
    <dbReference type="NCBI Taxonomy" id="69279"/>
    <lineage>
        <taxon>Bacteria</taxon>
        <taxon>Pseudomonadati</taxon>
        <taxon>Pseudomonadota</taxon>
        <taxon>Alphaproteobacteria</taxon>
        <taxon>Hyphomicrobiales</taxon>
        <taxon>Phyllobacteriaceae</taxon>
        <taxon>Aquamicrobium</taxon>
    </lineage>
</organism>
<evidence type="ECO:0000313" key="1">
    <source>
        <dbReference type="EMBL" id="TDR35465.1"/>
    </source>
</evidence>
<dbReference type="Proteomes" id="UP000294958">
    <property type="component" value="Unassembled WGS sequence"/>
</dbReference>
<dbReference type="AlphaFoldDB" id="A0A4R6YG88"/>